<reference evidence="1 2" key="1">
    <citation type="submission" date="2019-02" db="EMBL/GenBank/DDBJ databases">
        <title>Deep-cultivation of Planctomycetes and their phenomic and genomic characterization uncovers novel biology.</title>
        <authorList>
            <person name="Wiegand S."/>
            <person name="Jogler M."/>
            <person name="Boedeker C."/>
            <person name="Pinto D."/>
            <person name="Vollmers J."/>
            <person name="Rivas-Marin E."/>
            <person name="Kohn T."/>
            <person name="Peeters S.H."/>
            <person name="Heuer A."/>
            <person name="Rast P."/>
            <person name="Oberbeckmann S."/>
            <person name="Bunk B."/>
            <person name="Jeske O."/>
            <person name="Meyerdierks A."/>
            <person name="Storesund J.E."/>
            <person name="Kallscheuer N."/>
            <person name="Luecker S."/>
            <person name="Lage O.M."/>
            <person name="Pohl T."/>
            <person name="Merkel B.J."/>
            <person name="Hornburger P."/>
            <person name="Mueller R.-W."/>
            <person name="Bruemmer F."/>
            <person name="Labrenz M."/>
            <person name="Spormann A.M."/>
            <person name="Op den Camp H."/>
            <person name="Overmann J."/>
            <person name="Amann R."/>
            <person name="Jetten M.S.M."/>
            <person name="Mascher T."/>
            <person name="Medema M.H."/>
            <person name="Devos D.P."/>
            <person name="Kaster A.-K."/>
            <person name="Ovreas L."/>
            <person name="Rohde M."/>
            <person name="Galperin M.Y."/>
            <person name="Jogler C."/>
        </authorList>
    </citation>
    <scope>NUCLEOTIDE SEQUENCE [LARGE SCALE GENOMIC DNA]</scope>
    <source>
        <strain evidence="1 2">K23_9</strain>
    </source>
</reference>
<gene>
    <name evidence="1" type="ORF">K239x_15600</name>
</gene>
<proteinExistence type="predicted"/>
<dbReference type="Proteomes" id="UP000319817">
    <property type="component" value="Chromosome"/>
</dbReference>
<dbReference type="AlphaFoldDB" id="A0A517NR67"/>
<dbReference type="EMBL" id="CP036526">
    <property type="protein sequence ID" value="QDT09614.1"/>
    <property type="molecule type" value="Genomic_DNA"/>
</dbReference>
<sequence length="125" mass="13350">MNEQPHPQTPEADFSGVVVFLSGDLMFASRVRGAAENAGLEFKLSGRLPEDAGGVIRYVILDLATMSKLTGDLPEQCANLCADAKVIAYGPHVQVAKLDAAKSAGIESVLTRGQFDRMLPTLFQS</sequence>
<protein>
    <submittedName>
        <fullName evidence="1">Uncharacterized protein</fullName>
    </submittedName>
</protein>
<dbReference type="RefSeq" id="WP_419189785.1">
    <property type="nucleotide sequence ID" value="NZ_CP036526.1"/>
</dbReference>
<keyword evidence="2" id="KW-1185">Reference proteome</keyword>
<evidence type="ECO:0000313" key="1">
    <source>
        <dbReference type="EMBL" id="QDT09614.1"/>
    </source>
</evidence>
<name>A0A517NR67_9BACT</name>
<organism evidence="1 2">
    <name type="scientific">Stieleria marina</name>
    <dbReference type="NCBI Taxonomy" id="1930275"/>
    <lineage>
        <taxon>Bacteria</taxon>
        <taxon>Pseudomonadati</taxon>
        <taxon>Planctomycetota</taxon>
        <taxon>Planctomycetia</taxon>
        <taxon>Pirellulales</taxon>
        <taxon>Pirellulaceae</taxon>
        <taxon>Stieleria</taxon>
    </lineage>
</organism>
<accession>A0A517NR67</accession>
<evidence type="ECO:0000313" key="2">
    <source>
        <dbReference type="Proteomes" id="UP000319817"/>
    </source>
</evidence>